<dbReference type="AlphaFoldDB" id="A0A8S9Q410"/>
<comment type="caution">
    <text evidence="2">The sequence shown here is derived from an EMBL/GenBank/DDBJ whole genome shotgun (WGS) entry which is preliminary data.</text>
</comment>
<name>A0A8S9Q410_BRACR</name>
<keyword evidence="1" id="KW-0472">Membrane</keyword>
<keyword evidence="1" id="KW-0812">Transmembrane</keyword>
<reference evidence="2" key="1">
    <citation type="submission" date="2019-12" db="EMBL/GenBank/DDBJ databases">
        <title>Genome sequencing and annotation of Brassica cretica.</title>
        <authorList>
            <person name="Studholme D.J."/>
            <person name="Sarris P."/>
        </authorList>
    </citation>
    <scope>NUCLEOTIDE SEQUENCE</scope>
    <source>
        <strain evidence="2">PFS-109/04</strain>
        <tissue evidence="2">Leaf</tissue>
    </source>
</reference>
<dbReference type="EMBL" id="QGKX02001347">
    <property type="protein sequence ID" value="KAF3525366.1"/>
    <property type="molecule type" value="Genomic_DNA"/>
</dbReference>
<evidence type="ECO:0000313" key="2">
    <source>
        <dbReference type="EMBL" id="KAF3525366.1"/>
    </source>
</evidence>
<gene>
    <name evidence="2" type="ORF">F2Q69_00048999</name>
</gene>
<evidence type="ECO:0000256" key="1">
    <source>
        <dbReference type="SAM" id="Phobius"/>
    </source>
</evidence>
<feature type="transmembrane region" description="Helical" evidence="1">
    <location>
        <begin position="73"/>
        <end position="99"/>
    </location>
</feature>
<protein>
    <submittedName>
        <fullName evidence="2">Uncharacterized protein</fullName>
    </submittedName>
</protein>
<accession>A0A8S9Q410</accession>
<proteinExistence type="predicted"/>
<keyword evidence="1" id="KW-1133">Transmembrane helix</keyword>
<sequence>MGFPDRKNRFSSRIDSLKDEDEFMVGVKSYSGDFNLHSWRFQAAHFSRSILHSYAAVLESQRRWQDKRRREKMWGTVTFFLMTFGSVGLVFFAVMRIWAALKRNYLVVPEECGQKKTKEFEYEKMAEKVEVVTSKA</sequence>
<dbReference type="Proteomes" id="UP000712600">
    <property type="component" value="Unassembled WGS sequence"/>
</dbReference>
<evidence type="ECO:0000313" key="3">
    <source>
        <dbReference type="Proteomes" id="UP000712600"/>
    </source>
</evidence>
<organism evidence="2 3">
    <name type="scientific">Brassica cretica</name>
    <name type="common">Mustard</name>
    <dbReference type="NCBI Taxonomy" id="69181"/>
    <lineage>
        <taxon>Eukaryota</taxon>
        <taxon>Viridiplantae</taxon>
        <taxon>Streptophyta</taxon>
        <taxon>Embryophyta</taxon>
        <taxon>Tracheophyta</taxon>
        <taxon>Spermatophyta</taxon>
        <taxon>Magnoliopsida</taxon>
        <taxon>eudicotyledons</taxon>
        <taxon>Gunneridae</taxon>
        <taxon>Pentapetalae</taxon>
        <taxon>rosids</taxon>
        <taxon>malvids</taxon>
        <taxon>Brassicales</taxon>
        <taxon>Brassicaceae</taxon>
        <taxon>Brassiceae</taxon>
        <taxon>Brassica</taxon>
    </lineage>
</organism>